<dbReference type="EMBL" id="NXLX01000005">
    <property type="protein sequence ID" value="RDU74075.1"/>
    <property type="molecule type" value="Genomic_DNA"/>
</dbReference>
<accession>A0A3D8JA72</accession>
<dbReference type="Gene3D" id="3.40.50.880">
    <property type="match status" value="1"/>
</dbReference>
<protein>
    <recommendedName>
        <fullName evidence="1">Glutamine amidotransferase domain-containing protein</fullName>
    </recommendedName>
</protein>
<dbReference type="SUPFAM" id="SSF52317">
    <property type="entry name" value="Class I glutamine amidotransferase-like"/>
    <property type="match status" value="1"/>
</dbReference>
<dbReference type="Proteomes" id="UP000256695">
    <property type="component" value="Unassembled WGS sequence"/>
</dbReference>
<evidence type="ECO:0000313" key="3">
    <source>
        <dbReference type="Proteomes" id="UP000256695"/>
    </source>
</evidence>
<organism evidence="2 3">
    <name type="scientific">Helicobacter anseris</name>
    <dbReference type="NCBI Taxonomy" id="375926"/>
    <lineage>
        <taxon>Bacteria</taxon>
        <taxon>Pseudomonadati</taxon>
        <taxon>Campylobacterota</taxon>
        <taxon>Epsilonproteobacteria</taxon>
        <taxon>Campylobacterales</taxon>
        <taxon>Helicobacteraceae</taxon>
        <taxon>Helicobacter</taxon>
    </lineage>
</organism>
<sequence>MYQTEILVLDFGSQYTQLIARRLREIGVYTEIVPYFEKLDSIKSKNPQKAIQNYKTHDLNSPLLLGEVREGDTITQGVQKSFLKPKQTHLFDLRGEQC</sequence>
<proteinExistence type="predicted"/>
<dbReference type="InterPro" id="IPR017926">
    <property type="entry name" value="GATASE"/>
</dbReference>
<keyword evidence="3" id="KW-1185">Reference proteome</keyword>
<feature type="domain" description="Glutamine amidotransferase" evidence="1">
    <location>
        <begin position="7"/>
        <end position="49"/>
    </location>
</feature>
<dbReference type="OrthoDB" id="9802219at2"/>
<name>A0A3D8JA72_9HELI</name>
<reference evidence="2 3" key="1">
    <citation type="submission" date="2018-04" db="EMBL/GenBank/DDBJ databases">
        <title>Novel Campyloabacter and Helicobacter Species and Strains.</title>
        <authorList>
            <person name="Mannion A.J."/>
            <person name="Shen Z."/>
            <person name="Fox J.G."/>
        </authorList>
    </citation>
    <scope>NUCLEOTIDE SEQUENCE [LARGE SCALE GENOMIC DNA]</scope>
    <source>
        <strain evidence="2 3">MIT 04-9362</strain>
    </source>
</reference>
<evidence type="ECO:0000259" key="1">
    <source>
        <dbReference type="Pfam" id="PF00117"/>
    </source>
</evidence>
<gene>
    <name evidence="2" type="ORF">CQA57_02995</name>
</gene>
<dbReference type="AlphaFoldDB" id="A0A3D8JA72"/>
<dbReference type="Pfam" id="PF00117">
    <property type="entry name" value="GATase"/>
    <property type="match status" value="1"/>
</dbReference>
<evidence type="ECO:0000313" key="2">
    <source>
        <dbReference type="EMBL" id="RDU74075.1"/>
    </source>
</evidence>
<comment type="caution">
    <text evidence="2">The sequence shown here is derived from an EMBL/GenBank/DDBJ whole genome shotgun (WGS) entry which is preliminary data.</text>
</comment>
<dbReference type="InterPro" id="IPR029062">
    <property type="entry name" value="Class_I_gatase-like"/>
</dbReference>